<keyword evidence="8 11" id="KW-0413">Isomerase</keyword>
<dbReference type="PANTHER" id="PTHR31637:SF0">
    <property type="entry name" value="2,3-BISPHOSPHOGLYCERATE-INDEPENDENT PHOSPHOGLYCERATE MUTASE"/>
    <property type="match status" value="1"/>
</dbReference>
<dbReference type="Gene3D" id="3.40.720.10">
    <property type="entry name" value="Alkaline Phosphatase, subunit A"/>
    <property type="match status" value="2"/>
</dbReference>
<evidence type="ECO:0000256" key="7">
    <source>
        <dbReference type="ARBA" id="ARBA00023211"/>
    </source>
</evidence>
<evidence type="ECO:0000256" key="2">
    <source>
        <dbReference type="ARBA" id="ARBA00004798"/>
    </source>
</evidence>
<dbReference type="SUPFAM" id="SSF64158">
    <property type="entry name" value="2,3-Bisphosphoglycerate-independent phosphoglycerate mutase, substrate-binding domain"/>
    <property type="match status" value="1"/>
</dbReference>
<gene>
    <name evidence="11" type="primary">gpmI_19</name>
    <name evidence="11" type="ORF">SDC9_64592</name>
</gene>
<evidence type="ECO:0000256" key="1">
    <source>
        <dbReference type="ARBA" id="ARBA00001936"/>
    </source>
</evidence>
<dbReference type="InterPro" id="IPR017850">
    <property type="entry name" value="Alkaline_phosphatase_core_sf"/>
</dbReference>
<evidence type="ECO:0000256" key="4">
    <source>
        <dbReference type="ARBA" id="ARBA00012026"/>
    </source>
</evidence>
<dbReference type="UniPathway" id="UPA00109">
    <property type="reaction ID" value="UER00186"/>
</dbReference>
<dbReference type="PANTHER" id="PTHR31637">
    <property type="entry name" value="2,3-BISPHOSPHOGLYCERATE-INDEPENDENT PHOSPHOGLYCERATE MUTASE"/>
    <property type="match status" value="1"/>
</dbReference>
<dbReference type="SUPFAM" id="SSF53649">
    <property type="entry name" value="Alkaline phosphatase-like"/>
    <property type="match status" value="2"/>
</dbReference>
<dbReference type="AlphaFoldDB" id="A0A644XPR0"/>
<accession>A0A644XPR0</accession>
<sequence>MIGHTSNNAAKVETARVVDKYLGETLAKAKAAGYTTLITADHGNLERMFTPDGKADVAHTENLVAFILVPPEGTAPAIARTSFDPNRADGALSDVTPTVLAALGVQQPADMLGKPQFRPEKTGKVLLIILDGWGMGAQDETNPIFLAETPVWDDLLKNYPVRYLRASGNAVGLESGKAGNSEAGHLNIGAGRVVPQDDVRLENAMQDGSFGENPVFISAVEQAKQTGKALHLFALLTKKSSHGSIDYPLELLALCKRMEMENVFVHIFFDGRSTPPGSAPQLLRELEEKMRQIGAGTIVSGVGRGIALDRDKNWAKVKKAYDSLTLGKGARYR</sequence>
<dbReference type="EC" id="5.4.2.12" evidence="4"/>
<evidence type="ECO:0000259" key="10">
    <source>
        <dbReference type="Pfam" id="PF06415"/>
    </source>
</evidence>
<dbReference type="GO" id="GO:0006096">
    <property type="term" value="P:glycolytic process"/>
    <property type="evidence" value="ECO:0007669"/>
    <property type="project" value="UniProtKB-UniPathway"/>
</dbReference>
<dbReference type="InterPro" id="IPR036646">
    <property type="entry name" value="PGAM_B_sf"/>
</dbReference>
<keyword evidence="6" id="KW-0324">Glycolysis</keyword>
<dbReference type="InterPro" id="IPR005995">
    <property type="entry name" value="Pgm_bpd_ind"/>
</dbReference>
<evidence type="ECO:0000256" key="3">
    <source>
        <dbReference type="ARBA" id="ARBA00008819"/>
    </source>
</evidence>
<dbReference type="GO" id="GO:0005737">
    <property type="term" value="C:cytoplasm"/>
    <property type="evidence" value="ECO:0007669"/>
    <property type="project" value="InterPro"/>
</dbReference>
<evidence type="ECO:0000256" key="5">
    <source>
        <dbReference type="ARBA" id="ARBA00022723"/>
    </source>
</evidence>
<reference evidence="11" key="1">
    <citation type="submission" date="2019-08" db="EMBL/GenBank/DDBJ databases">
        <authorList>
            <person name="Kucharzyk K."/>
            <person name="Murdoch R.W."/>
            <person name="Higgins S."/>
            <person name="Loffler F."/>
        </authorList>
    </citation>
    <scope>NUCLEOTIDE SEQUENCE</scope>
</reference>
<comment type="cofactor">
    <cofactor evidence="1">
        <name>Mn(2+)</name>
        <dbReference type="ChEBI" id="CHEBI:29035"/>
    </cofactor>
</comment>
<evidence type="ECO:0000256" key="8">
    <source>
        <dbReference type="ARBA" id="ARBA00023235"/>
    </source>
</evidence>
<keyword evidence="5" id="KW-0479">Metal-binding</keyword>
<dbReference type="GO" id="GO:0006007">
    <property type="term" value="P:glucose catabolic process"/>
    <property type="evidence" value="ECO:0007669"/>
    <property type="project" value="InterPro"/>
</dbReference>
<dbReference type="Gene3D" id="3.40.1450.10">
    <property type="entry name" value="BPG-independent phosphoglycerate mutase, domain B"/>
    <property type="match status" value="1"/>
</dbReference>
<dbReference type="Pfam" id="PF06415">
    <property type="entry name" value="iPGM_N"/>
    <property type="match status" value="1"/>
</dbReference>
<dbReference type="InterPro" id="IPR006124">
    <property type="entry name" value="Metalloenzyme"/>
</dbReference>
<evidence type="ECO:0000259" key="9">
    <source>
        <dbReference type="Pfam" id="PF01676"/>
    </source>
</evidence>
<feature type="domain" description="Metalloenzyme" evidence="9">
    <location>
        <begin position="1"/>
        <end position="106"/>
    </location>
</feature>
<dbReference type="Pfam" id="PF01676">
    <property type="entry name" value="Metalloenzyme"/>
    <property type="match status" value="1"/>
</dbReference>
<feature type="domain" description="BPG-independent PGAM N-terminal" evidence="10">
    <location>
        <begin position="202"/>
        <end position="330"/>
    </location>
</feature>
<dbReference type="GO" id="GO:0030145">
    <property type="term" value="F:manganese ion binding"/>
    <property type="evidence" value="ECO:0007669"/>
    <property type="project" value="InterPro"/>
</dbReference>
<evidence type="ECO:0000313" key="11">
    <source>
        <dbReference type="EMBL" id="MPM18186.1"/>
    </source>
</evidence>
<comment type="caution">
    <text evidence="11">The sequence shown here is derived from an EMBL/GenBank/DDBJ whole genome shotgun (WGS) entry which is preliminary data.</text>
</comment>
<comment type="similarity">
    <text evidence="3">Belongs to the BPG-independent phosphoglycerate mutase family.</text>
</comment>
<comment type="pathway">
    <text evidence="2">Carbohydrate degradation; glycolysis; pyruvate from D-glyceraldehyde 3-phosphate: step 3/5.</text>
</comment>
<keyword evidence="7" id="KW-0464">Manganese</keyword>
<evidence type="ECO:0000256" key="6">
    <source>
        <dbReference type="ARBA" id="ARBA00023152"/>
    </source>
</evidence>
<dbReference type="EMBL" id="VSSQ01002935">
    <property type="protein sequence ID" value="MPM18186.1"/>
    <property type="molecule type" value="Genomic_DNA"/>
</dbReference>
<name>A0A644XPR0_9ZZZZ</name>
<organism evidence="11">
    <name type="scientific">bioreactor metagenome</name>
    <dbReference type="NCBI Taxonomy" id="1076179"/>
    <lineage>
        <taxon>unclassified sequences</taxon>
        <taxon>metagenomes</taxon>
        <taxon>ecological metagenomes</taxon>
    </lineage>
</organism>
<dbReference type="GO" id="GO:0004619">
    <property type="term" value="F:phosphoglycerate mutase activity"/>
    <property type="evidence" value="ECO:0007669"/>
    <property type="project" value="UniProtKB-EC"/>
</dbReference>
<dbReference type="InterPro" id="IPR011258">
    <property type="entry name" value="BPG-indep_PGM_N"/>
</dbReference>
<proteinExistence type="inferred from homology"/>
<protein>
    <recommendedName>
        <fullName evidence="4">phosphoglycerate mutase (2,3-diphosphoglycerate-independent)</fullName>
        <ecNumber evidence="4">5.4.2.12</ecNumber>
    </recommendedName>
</protein>